<dbReference type="PANTHER" id="PTHR46928">
    <property type="entry name" value="MESENCHYME-SPECIFIC CELL SURFACE GLYCOPROTEIN"/>
    <property type="match status" value="1"/>
</dbReference>
<dbReference type="Pfam" id="PF13449">
    <property type="entry name" value="Phytase-like"/>
    <property type="match status" value="1"/>
</dbReference>
<dbReference type="Gene3D" id="2.150.10.10">
    <property type="entry name" value="Serralysin-like metalloprotease, C-terminal"/>
    <property type="match status" value="1"/>
</dbReference>
<feature type="domain" description="Phytase-like" evidence="2">
    <location>
        <begin position="2"/>
        <end position="173"/>
    </location>
</feature>
<gene>
    <name evidence="4" type="ORF">DSM107014_14950</name>
</gene>
<dbReference type="Pfam" id="PF22494">
    <property type="entry name" value="choice_anch_I"/>
    <property type="match status" value="1"/>
</dbReference>
<feature type="region of interest" description="Disordered" evidence="1">
    <location>
        <begin position="325"/>
        <end position="350"/>
    </location>
</feature>
<feature type="domain" description="Choice-of-anchor I" evidence="3">
    <location>
        <begin position="179"/>
        <end position="452"/>
    </location>
</feature>
<organism evidence="4 5">
    <name type="scientific">Gomphosphaeria aponina SAG 52.96 = DSM 107014</name>
    <dbReference type="NCBI Taxonomy" id="1521640"/>
    <lineage>
        <taxon>Bacteria</taxon>
        <taxon>Bacillati</taxon>
        <taxon>Cyanobacteriota</taxon>
        <taxon>Cyanophyceae</taxon>
        <taxon>Oscillatoriophycideae</taxon>
        <taxon>Chroococcales</taxon>
        <taxon>Gomphosphaeriaceae</taxon>
        <taxon>Gomphosphaeria</taxon>
    </lineage>
</organism>
<dbReference type="EMBL" id="JADQBC010000113">
    <property type="protein sequence ID" value="MBR8829171.1"/>
    <property type="molecule type" value="Genomic_DNA"/>
</dbReference>
<evidence type="ECO:0000256" key="1">
    <source>
        <dbReference type="SAM" id="MobiDB-lite"/>
    </source>
</evidence>
<dbReference type="AlphaFoldDB" id="A0A941GTQ4"/>
<evidence type="ECO:0000259" key="2">
    <source>
        <dbReference type="Pfam" id="PF13449"/>
    </source>
</evidence>
<protein>
    <submittedName>
        <fullName evidence="4">Choice-of-anchor I family protein</fullName>
    </submittedName>
</protein>
<proteinExistence type="predicted"/>
<evidence type="ECO:0000259" key="3">
    <source>
        <dbReference type="Pfam" id="PF22494"/>
    </source>
</evidence>
<comment type="caution">
    <text evidence="4">The sequence shown here is derived from an EMBL/GenBank/DDBJ whole genome shotgun (WGS) entry which is preliminary data.</text>
</comment>
<dbReference type="InterPro" id="IPR052956">
    <property type="entry name" value="Mesenchyme-surface_protein"/>
</dbReference>
<feature type="compositionally biased region" description="Basic and acidic residues" evidence="1">
    <location>
        <begin position="336"/>
        <end position="346"/>
    </location>
</feature>
<name>A0A941GTQ4_9CHRO</name>
<dbReference type="NCBIfam" id="NF038117">
    <property type="entry name" value="choice_anch_I"/>
    <property type="match status" value="1"/>
</dbReference>
<dbReference type="InterPro" id="IPR011049">
    <property type="entry name" value="Serralysin-like_metalloprot_C"/>
</dbReference>
<sequence>MANRGFEAIAYQNGKVYAFVQSPMNNPVSSESKTIRILQFDPETETITGEYLYIQEDMGGGSDKIGDAVATGKNGEFLVIERDSNLGADSQKVVFRININQATNLQALPDNILAEGETFESLTLAELAAKGIIPVTKEVEADLAAIGYTFTDKPEGLGLVNDGRIAVINDNDFGADGIPIGLGIINLNNALDASNEDGGINIRNFPVFGMYQPDAIASYEIDGETYIVTANEGDSRDYDGFSEEERVADLALDPNIFPNASELQQENQLGALTVTNTLGKNSEGKYEKLYAFGARSFSIWDTEGNLIFDSGDQFERIIAEDLPDFFNSTNDDNDSFDNRSDDKGPEPEGVTLGVIDGQTYAFIGLERVGGIMIYNVTNPTAPEFVQYVNNRNFVDENGEFIEVQLEDGSTNPDTGDLGPEGLIFISAEDSPNGKDLVVVANEVSGTTSIFEITKPQGDIKPQVVIGTVEDDNFDSAFSDEKMFVGAAQILLTGSGKDLVDVSQVGDGNRIDTGSDNDTVFAGTNNRIILGEGDDILFAGYSEGGNRITGNEGNDQFWLIQDINQLPSLVNYISDFNPDDDVIGFMNSGFSLEDKGSLWDYEQVGNNIIISAFGQEIAELFNTSVTDTNFVFA</sequence>
<dbReference type="Proteomes" id="UP000767446">
    <property type="component" value="Unassembled WGS sequence"/>
</dbReference>
<dbReference type="InterPro" id="IPR055188">
    <property type="entry name" value="Choice_anch_I"/>
</dbReference>
<accession>A0A941GTQ4</accession>
<reference evidence="4" key="1">
    <citation type="submission" date="2021-02" db="EMBL/GenBank/DDBJ databases">
        <title>Metagenome analyses of Stigonema ocellatum DSM 106950, Chlorogloea purpurea SAG 13.99 and Gomphosphaeria aponina DSM 107014.</title>
        <authorList>
            <person name="Marter P."/>
            <person name="Huang S."/>
        </authorList>
    </citation>
    <scope>NUCLEOTIDE SEQUENCE</scope>
    <source>
        <strain evidence="4">JP213</strain>
    </source>
</reference>
<evidence type="ECO:0000313" key="5">
    <source>
        <dbReference type="Proteomes" id="UP000767446"/>
    </source>
</evidence>
<evidence type="ECO:0000313" key="4">
    <source>
        <dbReference type="EMBL" id="MBR8829171.1"/>
    </source>
</evidence>
<dbReference type="InterPro" id="IPR027372">
    <property type="entry name" value="Phytase-like_dom"/>
</dbReference>
<dbReference type="PANTHER" id="PTHR46928:SF1">
    <property type="entry name" value="MESENCHYME-SPECIFIC CELL SURFACE GLYCOPROTEIN"/>
    <property type="match status" value="1"/>
</dbReference>
<dbReference type="SUPFAM" id="SSF51120">
    <property type="entry name" value="beta-Roll"/>
    <property type="match status" value="1"/>
</dbReference>